<comment type="caution">
    <text evidence="3">The sequence shown here is derived from an EMBL/GenBank/DDBJ whole genome shotgun (WGS) entry which is preliminary data.</text>
</comment>
<dbReference type="CDD" id="cd09220">
    <property type="entry name" value="GH64-GluB-like"/>
    <property type="match status" value="1"/>
</dbReference>
<proteinExistence type="predicted"/>
<dbReference type="Gene3D" id="2.60.110.10">
    <property type="entry name" value="Thaumatin"/>
    <property type="match status" value="1"/>
</dbReference>
<dbReference type="Pfam" id="PF16483">
    <property type="entry name" value="Glyco_hydro_64"/>
    <property type="match status" value="1"/>
</dbReference>
<evidence type="ECO:0000313" key="4">
    <source>
        <dbReference type="Proteomes" id="UP001174694"/>
    </source>
</evidence>
<dbReference type="InterPro" id="IPR032477">
    <property type="entry name" value="Glyco_hydro_64"/>
</dbReference>
<dbReference type="EMBL" id="JANBVO010000004">
    <property type="protein sequence ID" value="KAJ9154999.1"/>
    <property type="molecule type" value="Genomic_DNA"/>
</dbReference>
<keyword evidence="3" id="KW-0378">Hydrolase</keyword>
<dbReference type="InterPro" id="IPR037176">
    <property type="entry name" value="Osmotin/thaumatin-like_sf"/>
</dbReference>
<dbReference type="InterPro" id="IPR037398">
    <property type="entry name" value="Glyco_hydro_64_fam"/>
</dbReference>
<reference evidence="3" key="1">
    <citation type="submission" date="2022-07" db="EMBL/GenBank/DDBJ databases">
        <title>Fungi with potential for degradation of polypropylene.</title>
        <authorList>
            <person name="Gostincar C."/>
        </authorList>
    </citation>
    <scope>NUCLEOTIDE SEQUENCE</scope>
    <source>
        <strain evidence="3">EXF-13308</strain>
    </source>
</reference>
<dbReference type="Gene3D" id="3.30.920.50">
    <property type="entry name" value="Beta-1,3-glucanase, C-terminal domain"/>
    <property type="match status" value="1"/>
</dbReference>
<feature type="transmembrane region" description="Helical" evidence="1">
    <location>
        <begin position="553"/>
        <end position="574"/>
    </location>
</feature>
<sequence>MATLDDVLQIQKDSDILMAPTTATSSVSTVQHTTQTSSTVPVAIQNNTGSSNAYAYVTGLDVNNSNAVFLLESDAATVYYPTNPPSGTTVQPLQANCAIPLGAPGSTKTLTVPQTAGGRIWIVTDSTLTFALNPGDSGPALVEPSATNTTDANYNLVWSFCEFTFNSYQLFVNISYVDFVSIPIALQLENTSGTITTVEGMPADGLDTVCSKLRSQDASDGAGWSKLIVQSSSGANLRVLNPTKAISMDSTLFQDYWQPYVDQVWAKYASADLTVDTQGSWGSLTGRVTSADDELTFSGVGGFAQPSSADIFSCNSGAFGSYADNTDEMGNITARLAAAFNRSTLLINTDQPDGEVISTYYTNAVTNHYSRVCHEVSLDGRGYAFAYDDVGPSDGVDQSGSVFDPSPQLLTVTVGGPSASSKVRLRDMARGGSQLVGGRRAAPPRQHVRRAVTAWTSAEDEKRALAAAVDGSDSGGETMLTSDVDLEKGRVEMPPAALAARSVGSLVPEAWQQRAEAWMARVEASPLYARAKPALDVLVRCVVMFLSLSVRALVSRASMALFLVLLYWVVLPLAKRDQESHQMGIMVDPVSIAS</sequence>
<feature type="domain" description="GH64" evidence="2">
    <location>
        <begin position="37"/>
        <end position="416"/>
    </location>
</feature>
<dbReference type="Proteomes" id="UP001174694">
    <property type="component" value="Unassembled WGS sequence"/>
</dbReference>
<protein>
    <submittedName>
        <fullName evidence="3">Glycoside hydrolase family 64 protein</fullName>
    </submittedName>
</protein>
<evidence type="ECO:0000313" key="3">
    <source>
        <dbReference type="EMBL" id="KAJ9154999.1"/>
    </source>
</evidence>
<gene>
    <name evidence="3" type="ORF">NKR23_g2214</name>
</gene>
<keyword evidence="1" id="KW-0472">Membrane</keyword>
<name>A0AA38RPN5_9PEZI</name>
<dbReference type="InterPro" id="IPR042517">
    <property type="entry name" value="Glyco_hydro_64_N_2"/>
</dbReference>
<dbReference type="AlphaFoldDB" id="A0AA38RPN5"/>
<keyword evidence="1" id="KW-0812">Transmembrane</keyword>
<keyword evidence="4" id="KW-1185">Reference proteome</keyword>
<organism evidence="3 4">
    <name type="scientific">Pleurostoma richardsiae</name>
    <dbReference type="NCBI Taxonomy" id="41990"/>
    <lineage>
        <taxon>Eukaryota</taxon>
        <taxon>Fungi</taxon>
        <taxon>Dikarya</taxon>
        <taxon>Ascomycota</taxon>
        <taxon>Pezizomycotina</taxon>
        <taxon>Sordariomycetes</taxon>
        <taxon>Sordariomycetidae</taxon>
        <taxon>Calosphaeriales</taxon>
        <taxon>Pleurostomataceae</taxon>
        <taxon>Pleurostoma</taxon>
    </lineage>
</organism>
<dbReference type="GO" id="GO:0016787">
    <property type="term" value="F:hydrolase activity"/>
    <property type="evidence" value="ECO:0007669"/>
    <property type="project" value="UniProtKB-KW"/>
</dbReference>
<evidence type="ECO:0000256" key="1">
    <source>
        <dbReference type="SAM" id="Phobius"/>
    </source>
</evidence>
<evidence type="ECO:0000259" key="2">
    <source>
        <dbReference type="PROSITE" id="PS52006"/>
    </source>
</evidence>
<dbReference type="PROSITE" id="PS52006">
    <property type="entry name" value="GH64"/>
    <property type="match status" value="1"/>
</dbReference>
<dbReference type="PANTHER" id="PTHR38165">
    <property type="match status" value="1"/>
</dbReference>
<dbReference type="PANTHER" id="PTHR38165:SF1">
    <property type="entry name" value="GLUCANASE B"/>
    <property type="match status" value="1"/>
</dbReference>
<keyword evidence="1" id="KW-1133">Transmembrane helix</keyword>
<accession>A0AA38RPN5</accession>